<dbReference type="EMBL" id="WWCT01000006">
    <property type="protein sequence ID" value="MYN26848.1"/>
    <property type="molecule type" value="Genomic_DNA"/>
</dbReference>
<proteinExistence type="predicted"/>
<keyword evidence="2" id="KW-1185">Reference proteome</keyword>
<name>A0ABW9VZ52_9BURK</name>
<sequence length="167" mass="18939">MPIPKSKEELIKIFTELGARSPELWAKSQMEEDIPQLLRFLFLKSAWHYVVAEGDSFWIEEQIKLARKWPQAPYAGLGQTLEKLRNQGAANEDLTTIARCLQAQMIFSLGYLLDSGPSEQTAEIQDVRWGLFQVDNDGRPLGPAISGLHESVLELDPTQREMRPTKS</sequence>
<evidence type="ECO:0000313" key="2">
    <source>
        <dbReference type="Proteomes" id="UP000642144"/>
    </source>
</evidence>
<comment type="caution">
    <text evidence="1">The sequence shown here is derived from an EMBL/GenBank/DDBJ whole genome shotgun (WGS) entry which is preliminary data.</text>
</comment>
<protein>
    <submittedName>
        <fullName evidence="1">Uncharacterized protein</fullName>
    </submittedName>
</protein>
<reference evidence="1 2" key="1">
    <citation type="submission" date="2019-12" db="EMBL/GenBank/DDBJ databases">
        <title>Novel species isolated from a subtropical stream in China.</title>
        <authorList>
            <person name="Lu H."/>
        </authorList>
    </citation>
    <scope>NUCLEOTIDE SEQUENCE [LARGE SCALE GENOMIC DNA]</scope>
    <source>
        <strain evidence="1 2">CY42W</strain>
    </source>
</reference>
<organism evidence="1 2">
    <name type="scientific">Duganella levis</name>
    <dbReference type="NCBI Taxonomy" id="2692169"/>
    <lineage>
        <taxon>Bacteria</taxon>
        <taxon>Pseudomonadati</taxon>
        <taxon>Pseudomonadota</taxon>
        <taxon>Betaproteobacteria</taxon>
        <taxon>Burkholderiales</taxon>
        <taxon>Oxalobacteraceae</taxon>
        <taxon>Telluria group</taxon>
        <taxon>Duganella</taxon>
    </lineage>
</organism>
<evidence type="ECO:0000313" key="1">
    <source>
        <dbReference type="EMBL" id="MYN26848.1"/>
    </source>
</evidence>
<dbReference type="RefSeq" id="WP_161054842.1">
    <property type="nucleotide sequence ID" value="NZ_WWCT01000006.1"/>
</dbReference>
<gene>
    <name evidence="1" type="ORF">GTP69_10555</name>
</gene>
<dbReference type="Proteomes" id="UP000642144">
    <property type="component" value="Unassembled WGS sequence"/>
</dbReference>
<accession>A0ABW9VZ52</accession>